<keyword evidence="1" id="KW-0732">Signal</keyword>
<dbReference type="GeneID" id="19144466"/>
<dbReference type="InterPro" id="IPR053008">
    <property type="entry name" value="Phomopsin_biosynth_assoc"/>
</dbReference>
<dbReference type="AlphaFoldDB" id="W6XPB1"/>
<organism evidence="2 3">
    <name type="scientific">Cochliobolus carbonum (strain 26-R-13)</name>
    <name type="common">Maize leaf spot fungus</name>
    <name type="synonym">Bipolaris zeicola</name>
    <dbReference type="NCBI Taxonomy" id="930089"/>
    <lineage>
        <taxon>Eukaryota</taxon>
        <taxon>Fungi</taxon>
        <taxon>Dikarya</taxon>
        <taxon>Ascomycota</taxon>
        <taxon>Pezizomycotina</taxon>
        <taxon>Dothideomycetes</taxon>
        <taxon>Pleosporomycetidae</taxon>
        <taxon>Pleosporales</taxon>
        <taxon>Pleosporineae</taxon>
        <taxon>Pleosporaceae</taxon>
        <taxon>Bipolaris</taxon>
    </lineage>
</organism>
<gene>
    <name evidence="2" type="ORF">COCCADRAFT_112546</name>
</gene>
<dbReference type="Proteomes" id="UP000053841">
    <property type="component" value="Unassembled WGS sequence"/>
</dbReference>
<dbReference type="OrthoDB" id="3501153at2759"/>
<reference evidence="2 3" key="1">
    <citation type="journal article" date="2013" name="PLoS Genet.">
        <title>Comparative genome structure, secondary metabolite, and effector coding capacity across Cochliobolus pathogens.</title>
        <authorList>
            <person name="Condon B.J."/>
            <person name="Leng Y."/>
            <person name="Wu D."/>
            <person name="Bushley K.E."/>
            <person name="Ohm R.A."/>
            <person name="Otillar R."/>
            <person name="Martin J."/>
            <person name="Schackwitz W."/>
            <person name="Grimwood J."/>
            <person name="MohdZainudin N."/>
            <person name="Xue C."/>
            <person name="Wang R."/>
            <person name="Manning V.A."/>
            <person name="Dhillon B."/>
            <person name="Tu Z.J."/>
            <person name="Steffenson B.J."/>
            <person name="Salamov A."/>
            <person name="Sun H."/>
            <person name="Lowry S."/>
            <person name="LaButti K."/>
            <person name="Han J."/>
            <person name="Copeland A."/>
            <person name="Lindquist E."/>
            <person name="Barry K."/>
            <person name="Schmutz J."/>
            <person name="Baker S.E."/>
            <person name="Ciuffetti L.M."/>
            <person name="Grigoriev I.V."/>
            <person name="Zhong S."/>
            <person name="Turgeon B.G."/>
        </authorList>
    </citation>
    <scope>NUCLEOTIDE SEQUENCE [LARGE SCALE GENOMIC DNA]</scope>
    <source>
        <strain evidence="2 3">26-R-13</strain>
    </source>
</reference>
<sequence>MISIFLAFFLITGVVVLVYEGQIPPKEDKSHTECGASLADFEANGCEFDVLSYAWMPTRCKDTATSDEFRSWLSDPLRHLGPWPFFTEMSEGSSLARNRIPSEEDFGNRWEMQVWSSVEEHLAHCMFLFLHVSRVAFGEAPRRAIDTYGHAEHCFHAIWKGLNGTWNMKEDKIANQAIEIEVTSC</sequence>
<dbReference type="HOGENOM" id="CLU_066042_4_1_1"/>
<accession>W6XPB1</accession>
<dbReference type="RefSeq" id="XP_007718584.1">
    <property type="nucleotide sequence ID" value="XM_007720394.1"/>
</dbReference>
<dbReference type="PANTHER" id="PTHR35896">
    <property type="entry name" value="IG-LIKE DOMAIN-CONTAINING PROTEIN"/>
    <property type="match status" value="1"/>
</dbReference>
<name>W6XPB1_COCC2</name>
<dbReference type="KEGG" id="bze:COCCADRAFT_112546"/>
<evidence type="ECO:0000313" key="2">
    <source>
        <dbReference type="EMBL" id="EUC27110.1"/>
    </source>
</evidence>
<evidence type="ECO:0000313" key="3">
    <source>
        <dbReference type="Proteomes" id="UP000053841"/>
    </source>
</evidence>
<dbReference type="EMBL" id="KI965003">
    <property type="protein sequence ID" value="EUC27110.1"/>
    <property type="molecule type" value="Genomic_DNA"/>
</dbReference>
<feature type="signal peptide" evidence="1">
    <location>
        <begin position="1"/>
        <end position="17"/>
    </location>
</feature>
<dbReference type="PANTHER" id="PTHR35896:SF3">
    <property type="entry name" value="MAJOR FACILITATOR SUPERFAMILY TRANSPORTER"/>
    <property type="match status" value="1"/>
</dbReference>
<evidence type="ECO:0000256" key="1">
    <source>
        <dbReference type="SAM" id="SignalP"/>
    </source>
</evidence>
<protein>
    <submittedName>
        <fullName evidence="2">Uncharacterized protein</fullName>
    </submittedName>
</protein>
<feature type="chain" id="PRO_5004885646" evidence="1">
    <location>
        <begin position="18"/>
        <end position="185"/>
    </location>
</feature>
<keyword evidence="3" id="KW-1185">Reference proteome</keyword>
<proteinExistence type="predicted"/>